<comment type="caution">
    <text evidence="2">The sequence shown here is derived from an EMBL/GenBank/DDBJ whole genome shotgun (WGS) entry which is preliminary data.</text>
</comment>
<dbReference type="EMBL" id="MPGH01000017">
    <property type="protein sequence ID" value="OLN96594.1"/>
    <property type="molecule type" value="Genomic_DNA"/>
</dbReference>
<keyword evidence="3" id="KW-1185">Reference proteome</keyword>
<dbReference type="AlphaFoldDB" id="A0A1Q8S557"/>
<gene>
    <name evidence="2" type="ORF">CCHL11_00674</name>
</gene>
<feature type="chain" id="PRO_5010181339" evidence="1">
    <location>
        <begin position="18"/>
        <end position="66"/>
    </location>
</feature>
<organism evidence="2 3">
    <name type="scientific">Colletotrichum chlorophyti</name>
    <dbReference type="NCBI Taxonomy" id="708187"/>
    <lineage>
        <taxon>Eukaryota</taxon>
        <taxon>Fungi</taxon>
        <taxon>Dikarya</taxon>
        <taxon>Ascomycota</taxon>
        <taxon>Pezizomycotina</taxon>
        <taxon>Sordariomycetes</taxon>
        <taxon>Hypocreomycetidae</taxon>
        <taxon>Glomerellales</taxon>
        <taxon>Glomerellaceae</taxon>
        <taxon>Colletotrichum</taxon>
    </lineage>
</organism>
<evidence type="ECO:0000313" key="2">
    <source>
        <dbReference type="EMBL" id="OLN96594.1"/>
    </source>
</evidence>
<accession>A0A1Q8S557</accession>
<name>A0A1Q8S557_9PEZI</name>
<dbReference type="Proteomes" id="UP000186583">
    <property type="component" value="Unassembled WGS sequence"/>
</dbReference>
<reference evidence="2 3" key="1">
    <citation type="submission" date="2016-11" db="EMBL/GenBank/DDBJ databases">
        <title>Draft Genome Assembly of Colletotrichum chlorophyti a pathogen of herbaceous plants.</title>
        <authorList>
            <person name="Gan P."/>
            <person name="Narusaka M."/>
            <person name="Tsushima A."/>
            <person name="Narusaka Y."/>
            <person name="Takano Y."/>
            <person name="Shirasu K."/>
        </authorList>
    </citation>
    <scope>NUCLEOTIDE SEQUENCE [LARGE SCALE GENOMIC DNA]</scope>
    <source>
        <strain evidence="2 3">NTL11</strain>
    </source>
</reference>
<evidence type="ECO:0000256" key="1">
    <source>
        <dbReference type="SAM" id="SignalP"/>
    </source>
</evidence>
<dbReference type="OrthoDB" id="4840475at2759"/>
<evidence type="ECO:0000313" key="3">
    <source>
        <dbReference type="Proteomes" id="UP000186583"/>
    </source>
</evidence>
<keyword evidence="1" id="KW-0732">Signal</keyword>
<proteinExistence type="predicted"/>
<feature type="signal peptide" evidence="1">
    <location>
        <begin position="1"/>
        <end position="17"/>
    </location>
</feature>
<sequence length="66" mass="7082">MQLSVVFLAAFASLALATPAVEKSHLVARQKGPVTPSRPSCCSHLPGVCQPSCAKQFDKVEAFDYF</sequence>
<protein>
    <submittedName>
        <fullName evidence="2">Uncharacterized protein</fullName>
    </submittedName>
</protein>